<accession>A0A1Y4SUM5</accession>
<dbReference type="PANTHER" id="PTHR12526">
    <property type="entry name" value="GLYCOSYLTRANSFERASE"/>
    <property type="match status" value="1"/>
</dbReference>
<dbReference type="EMBL" id="NFLJ01000027">
    <property type="protein sequence ID" value="OUQ33619.1"/>
    <property type="molecule type" value="Genomic_DNA"/>
</dbReference>
<sequence>MAKIVFVIGSLGKGGAERVISILANNLNQRGYHVSIILVYENRIDYPINEKINIVCLNNYISSNYIVRIPSRVRYLRKIIKKMNCNLVISFLTEINIYSIVSLLFTHIPLIISERNDPYHDPHQKLLRFLRKVSYKYADGIVYQTEDAKRFFKRLYIKNRIIPNPIIENLPTHNKLNKRNNKIVTFCRLTEQKNLKMLINAYDKLPKQLKLEYQLEIYGEGPQKTLLKKYVQEKKLQTRVIFKPFSNNIHEEIINASLFVSTSDYEGISNSMLEALAIGLPVICTDCPIGGAKLAITNNYNGILVNIRDEETLTKKIKLLLENEDIADNISSHYKETREKFSESTIVDNWELFLKEII</sequence>
<gene>
    <name evidence="3" type="ORF">B5E75_09450</name>
</gene>
<feature type="domain" description="Glycosyl transferase family 1" evidence="1">
    <location>
        <begin position="172"/>
        <end position="332"/>
    </location>
</feature>
<dbReference type="Proteomes" id="UP000195305">
    <property type="component" value="Unassembled WGS sequence"/>
</dbReference>
<comment type="caution">
    <text evidence="3">The sequence shown here is derived from an EMBL/GenBank/DDBJ whole genome shotgun (WGS) entry which is preliminary data.</text>
</comment>
<dbReference type="PANTHER" id="PTHR12526:SF630">
    <property type="entry name" value="GLYCOSYLTRANSFERASE"/>
    <property type="match status" value="1"/>
</dbReference>
<evidence type="ECO:0000259" key="2">
    <source>
        <dbReference type="Pfam" id="PF13439"/>
    </source>
</evidence>
<evidence type="ECO:0000313" key="3">
    <source>
        <dbReference type="EMBL" id="OUQ33619.1"/>
    </source>
</evidence>
<dbReference type="Pfam" id="PF00534">
    <property type="entry name" value="Glycos_transf_1"/>
    <property type="match status" value="1"/>
</dbReference>
<dbReference type="RefSeq" id="WP_087358678.1">
    <property type="nucleotide sequence ID" value="NZ_NFLJ01000027.1"/>
</dbReference>
<feature type="domain" description="Glycosyltransferase subfamily 4-like N-terminal" evidence="2">
    <location>
        <begin position="14"/>
        <end position="166"/>
    </location>
</feature>
<dbReference type="GO" id="GO:0016757">
    <property type="term" value="F:glycosyltransferase activity"/>
    <property type="evidence" value="ECO:0007669"/>
    <property type="project" value="InterPro"/>
</dbReference>
<dbReference type="OrthoDB" id="9787617at2"/>
<dbReference type="AlphaFoldDB" id="A0A1Y4SUM5"/>
<evidence type="ECO:0000313" key="4">
    <source>
        <dbReference type="Proteomes" id="UP000195305"/>
    </source>
</evidence>
<dbReference type="InterPro" id="IPR001296">
    <property type="entry name" value="Glyco_trans_1"/>
</dbReference>
<name>A0A1Y4SUM5_9FIRM</name>
<evidence type="ECO:0000259" key="1">
    <source>
        <dbReference type="Pfam" id="PF00534"/>
    </source>
</evidence>
<dbReference type="SUPFAM" id="SSF53756">
    <property type="entry name" value="UDP-Glycosyltransferase/glycogen phosphorylase"/>
    <property type="match status" value="1"/>
</dbReference>
<dbReference type="InterPro" id="IPR028098">
    <property type="entry name" value="Glyco_trans_4-like_N"/>
</dbReference>
<keyword evidence="4" id="KW-1185">Reference proteome</keyword>
<dbReference type="Gene3D" id="3.40.50.2000">
    <property type="entry name" value="Glycogen Phosphorylase B"/>
    <property type="match status" value="2"/>
</dbReference>
<reference evidence="3 4" key="1">
    <citation type="journal article" date="2018" name="BMC Genomics">
        <title>Whole genome sequencing and function prediction of 133 gut anaerobes isolated from chicken caecum in pure cultures.</title>
        <authorList>
            <person name="Medvecky M."/>
            <person name="Cejkova D."/>
            <person name="Polansky O."/>
            <person name="Karasova D."/>
            <person name="Kubasova T."/>
            <person name="Cizek A."/>
            <person name="Rychlik I."/>
        </authorList>
    </citation>
    <scope>NUCLEOTIDE SEQUENCE [LARGE SCALE GENOMIC DNA]</scope>
    <source>
        <strain evidence="3 4">An13</strain>
    </source>
</reference>
<proteinExistence type="predicted"/>
<organism evidence="3 4">
    <name type="scientific">Massilimicrobiota timonensis</name>
    <dbReference type="NCBI Taxonomy" id="1776392"/>
    <lineage>
        <taxon>Bacteria</taxon>
        <taxon>Bacillati</taxon>
        <taxon>Bacillota</taxon>
        <taxon>Erysipelotrichia</taxon>
        <taxon>Erysipelotrichales</taxon>
        <taxon>Erysipelotrichaceae</taxon>
        <taxon>Massilimicrobiota</taxon>
    </lineage>
</organism>
<dbReference type="Pfam" id="PF13439">
    <property type="entry name" value="Glyco_transf_4"/>
    <property type="match status" value="1"/>
</dbReference>
<protein>
    <recommendedName>
        <fullName evidence="5">Glycosyl transferase family 1 domain-containing protein</fullName>
    </recommendedName>
</protein>
<evidence type="ECO:0008006" key="5">
    <source>
        <dbReference type="Google" id="ProtNLM"/>
    </source>
</evidence>